<dbReference type="CDD" id="cd02440">
    <property type="entry name" value="AdoMet_MTases"/>
    <property type="match status" value="1"/>
</dbReference>
<evidence type="ECO:0000259" key="4">
    <source>
        <dbReference type="Pfam" id="PF13649"/>
    </source>
</evidence>
<dbReference type="InterPro" id="IPR029063">
    <property type="entry name" value="SAM-dependent_MTases_sf"/>
</dbReference>
<dbReference type="PANTHER" id="PTHR43464:SF19">
    <property type="entry name" value="UBIQUINONE BIOSYNTHESIS O-METHYLTRANSFERASE, MITOCHONDRIAL"/>
    <property type="match status" value="1"/>
</dbReference>
<gene>
    <name evidence="5" type="ORF">BBN63_01245</name>
</gene>
<dbReference type="GO" id="GO:0032259">
    <property type="term" value="P:methylation"/>
    <property type="evidence" value="ECO:0007669"/>
    <property type="project" value="UniProtKB-KW"/>
</dbReference>
<dbReference type="GO" id="GO:0008168">
    <property type="term" value="F:methyltransferase activity"/>
    <property type="evidence" value="ECO:0007669"/>
    <property type="project" value="UniProtKB-KW"/>
</dbReference>
<dbReference type="Pfam" id="PF13649">
    <property type="entry name" value="Methyltransf_25"/>
    <property type="match status" value="1"/>
</dbReference>
<feature type="domain" description="Methyltransferase" evidence="4">
    <location>
        <begin position="49"/>
        <end position="142"/>
    </location>
</feature>
<proteinExistence type="predicted"/>
<protein>
    <submittedName>
        <fullName evidence="5">SAM-dependent methyltransferase</fullName>
    </submittedName>
</protein>
<dbReference type="KEGG" id="snw:BBN63_01245"/>
<keyword evidence="1 5" id="KW-0489">Methyltransferase</keyword>
<dbReference type="SUPFAM" id="SSF53335">
    <property type="entry name" value="S-adenosyl-L-methionine-dependent methyltransferases"/>
    <property type="match status" value="1"/>
</dbReference>
<sequence>MGAPVTIADIGYGKQFENWYDRIFPNDAATLTTVEALAGHHPDPALGTLELGVGTGRIALPLSRRVGPVTGVDSSPEMLAALEKKAEEGDDVTAELGDIRTYDGGRQYGLVYCVCSTLALVLDPAEQREAIARAAEHLLPGGRLLVETHNRPGIVAQHEGRSRTTIFAPYPEPNTGLQMHGTLFMENTIWQVSTVWFESDGTHRIGTEVARLLIPDEVDEYARAAGLVPEGHYGDWQGSAYVPEAGLFVASYTKPA</sequence>
<dbReference type="Gene3D" id="3.40.50.150">
    <property type="entry name" value="Vaccinia Virus protein VP39"/>
    <property type="match status" value="1"/>
</dbReference>
<evidence type="ECO:0000256" key="3">
    <source>
        <dbReference type="ARBA" id="ARBA00022691"/>
    </source>
</evidence>
<name>A0A1U9QLF3_STRNV</name>
<evidence type="ECO:0000256" key="1">
    <source>
        <dbReference type="ARBA" id="ARBA00022603"/>
    </source>
</evidence>
<keyword evidence="6" id="KW-1185">Reference proteome</keyword>
<evidence type="ECO:0000313" key="6">
    <source>
        <dbReference type="Proteomes" id="UP000189677"/>
    </source>
</evidence>
<dbReference type="Proteomes" id="UP000189677">
    <property type="component" value="Chromosome"/>
</dbReference>
<evidence type="ECO:0000313" key="5">
    <source>
        <dbReference type="EMBL" id="AQU65092.1"/>
    </source>
</evidence>
<accession>A0A1U9QLF3</accession>
<dbReference type="AlphaFoldDB" id="A0A1U9QLF3"/>
<evidence type="ECO:0000256" key="2">
    <source>
        <dbReference type="ARBA" id="ARBA00022679"/>
    </source>
</evidence>
<dbReference type="EMBL" id="CP018047">
    <property type="protein sequence ID" value="AQU65092.1"/>
    <property type="molecule type" value="Genomic_DNA"/>
</dbReference>
<keyword evidence="2 5" id="KW-0808">Transferase</keyword>
<dbReference type="PANTHER" id="PTHR43464">
    <property type="entry name" value="METHYLTRANSFERASE"/>
    <property type="match status" value="1"/>
</dbReference>
<organism evidence="5 6">
    <name type="scientific">Streptomyces niveus</name>
    <name type="common">Streptomyces spheroides</name>
    <dbReference type="NCBI Taxonomy" id="193462"/>
    <lineage>
        <taxon>Bacteria</taxon>
        <taxon>Bacillati</taxon>
        <taxon>Actinomycetota</taxon>
        <taxon>Actinomycetes</taxon>
        <taxon>Kitasatosporales</taxon>
        <taxon>Streptomycetaceae</taxon>
        <taxon>Streptomyces</taxon>
    </lineage>
</organism>
<dbReference type="InterPro" id="IPR041698">
    <property type="entry name" value="Methyltransf_25"/>
</dbReference>
<reference evidence="5 6" key="1">
    <citation type="submission" date="2016-11" db="EMBL/GenBank/DDBJ databases">
        <title>Complete genome sequence of Streptomyces niveus SCSIO 3406.</title>
        <authorList>
            <person name="Zhu Q."/>
            <person name="Cheng W."/>
            <person name="Song Y."/>
            <person name="Li Q."/>
            <person name="Ju J."/>
        </authorList>
    </citation>
    <scope>NUCLEOTIDE SEQUENCE [LARGE SCALE GENOMIC DNA]</scope>
    <source>
        <strain evidence="5 6">SCSIO 3406</strain>
    </source>
</reference>
<keyword evidence="3" id="KW-0949">S-adenosyl-L-methionine</keyword>